<feature type="transmembrane region" description="Helical" evidence="9">
    <location>
        <begin position="87"/>
        <end position="108"/>
    </location>
</feature>
<evidence type="ECO:0000256" key="4">
    <source>
        <dbReference type="ARBA" id="ARBA00022679"/>
    </source>
</evidence>
<evidence type="ECO:0000256" key="5">
    <source>
        <dbReference type="ARBA" id="ARBA00022692"/>
    </source>
</evidence>
<keyword evidence="4 9" id="KW-0808">Transferase</keyword>
<gene>
    <name evidence="9" type="primary">lnt</name>
    <name evidence="11" type="ORF">BU251_07110</name>
</gene>
<evidence type="ECO:0000256" key="8">
    <source>
        <dbReference type="ARBA" id="ARBA00023315"/>
    </source>
</evidence>
<keyword evidence="6 9" id="KW-1133">Transmembrane helix</keyword>
<evidence type="ECO:0000256" key="3">
    <source>
        <dbReference type="ARBA" id="ARBA00022475"/>
    </source>
</evidence>
<dbReference type="GO" id="GO:0005886">
    <property type="term" value="C:plasma membrane"/>
    <property type="evidence" value="ECO:0007669"/>
    <property type="project" value="UniProtKB-SubCell"/>
</dbReference>
<dbReference type="InterPro" id="IPR003010">
    <property type="entry name" value="C-N_Hydrolase"/>
</dbReference>
<dbReference type="GO" id="GO:0042158">
    <property type="term" value="P:lipoprotein biosynthetic process"/>
    <property type="evidence" value="ECO:0007669"/>
    <property type="project" value="UniProtKB-UniRule"/>
</dbReference>
<feature type="transmembrane region" description="Helical" evidence="9">
    <location>
        <begin position="57"/>
        <end position="80"/>
    </location>
</feature>
<feature type="transmembrane region" description="Helical" evidence="9">
    <location>
        <begin position="482"/>
        <end position="504"/>
    </location>
</feature>
<dbReference type="Pfam" id="PF00795">
    <property type="entry name" value="CN_hydrolase"/>
    <property type="match status" value="1"/>
</dbReference>
<feature type="transmembrane region" description="Helical" evidence="9">
    <location>
        <begin position="194"/>
        <end position="210"/>
    </location>
</feature>
<evidence type="ECO:0000256" key="6">
    <source>
        <dbReference type="ARBA" id="ARBA00022989"/>
    </source>
</evidence>
<comment type="function">
    <text evidence="9">Catalyzes the phospholipid dependent N-acylation of the N-terminal cysteine of apolipoprotein, the last step in lipoprotein maturation.</text>
</comment>
<keyword evidence="12" id="KW-1185">Reference proteome</keyword>
<dbReference type="NCBIfam" id="TIGR00546">
    <property type="entry name" value="lnt"/>
    <property type="match status" value="1"/>
</dbReference>
<dbReference type="GO" id="GO:0016410">
    <property type="term" value="F:N-acyltransferase activity"/>
    <property type="evidence" value="ECO:0007669"/>
    <property type="project" value="UniProtKB-UniRule"/>
</dbReference>
<dbReference type="CDD" id="cd07571">
    <property type="entry name" value="ALP_N-acyl_transferase"/>
    <property type="match status" value="1"/>
</dbReference>
<comment type="subcellular location">
    <subcellularLocation>
        <location evidence="1 9">Cell membrane</location>
        <topology evidence="1 9">Multi-pass membrane protein</topology>
    </subcellularLocation>
</comment>
<dbReference type="EMBL" id="CP019384">
    <property type="protein sequence ID" value="QAT17499.1"/>
    <property type="molecule type" value="Genomic_DNA"/>
</dbReference>
<sequence>MFFSRWQEDFMKSKWTPWLLALLSAALLRLSFPRPGIWLLAWVAFVPLFFSLERRDTAQVFFMGLGAGYVYNVALLFWLIHVTVTGMLVLCAYLALYPAVFCLAWAYSRRYFSFGMRLVFAPAVWVALEYVRAHLFTGFPWALLSYTQTPVVIALQVADLFGSWGLSFLLVFVNVFIFEGLAAPGALPLRSKRFLVPAAVIVMWFSYGLWRISQSPVEACPLRVAVIQGNIPQEIKWVERFSDGIFRKHALLSELAVLKEEPGLVVWPETSFADYLDPGVNDRELSDLAAELHVPLVIGAVRLENMRYYNSALLYDAQGRLEMVHDKLHLVPFGEYLPTRRYLHFLEDVVPIEDFTPGDDFHLFSVPAAGCQGLRFGVLVCFEDIFPELSRAFVVRGADFLVNMTNDAWFGDTSSPYQHMQASVLRAVENRVYVVRAANTGVSCVIDDAGRPVADVRDAGGKETFVCGEAAAVIGATRRTSLYTHVGDALIIVVSFIIFGMIVWRRSK</sequence>
<evidence type="ECO:0000259" key="10">
    <source>
        <dbReference type="PROSITE" id="PS50263"/>
    </source>
</evidence>
<dbReference type="InterPro" id="IPR036526">
    <property type="entry name" value="C-N_Hydrolase_sf"/>
</dbReference>
<dbReference type="SUPFAM" id="SSF56317">
    <property type="entry name" value="Carbon-nitrogen hydrolase"/>
    <property type="match status" value="1"/>
</dbReference>
<reference evidence="11 12" key="1">
    <citation type="submission" date="2017-01" db="EMBL/GenBank/DDBJ databases">
        <title>First insights into the biology of 'candidatus Vampirococcus archaeovorus'.</title>
        <authorList>
            <person name="Kizina J."/>
            <person name="Jordan S."/>
            <person name="Stueber K."/>
            <person name="Reinhardt R."/>
            <person name="Harder J."/>
        </authorList>
    </citation>
    <scope>NUCLEOTIDE SEQUENCE [LARGE SCALE GENOMIC DNA]</scope>
    <source>
        <strain evidence="11 12">LiM</strain>
    </source>
</reference>
<protein>
    <recommendedName>
        <fullName evidence="9">Apolipoprotein N-acyltransferase</fullName>
        <shortName evidence="9">ALP N-acyltransferase</shortName>
        <ecNumber evidence="9">2.3.1.269</ecNumber>
    </recommendedName>
</protein>
<keyword evidence="11" id="KW-0449">Lipoprotein</keyword>
<dbReference type="InterPro" id="IPR045378">
    <property type="entry name" value="LNT_N"/>
</dbReference>
<feature type="domain" description="CN hydrolase" evidence="10">
    <location>
        <begin position="227"/>
        <end position="480"/>
    </location>
</feature>
<dbReference type="PROSITE" id="PS50263">
    <property type="entry name" value="CN_HYDROLASE"/>
    <property type="match status" value="1"/>
</dbReference>
<dbReference type="HAMAP" id="MF_01148">
    <property type="entry name" value="Lnt"/>
    <property type="match status" value="1"/>
</dbReference>
<dbReference type="Pfam" id="PF20154">
    <property type="entry name" value="LNT_N"/>
    <property type="match status" value="1"/>
</dbReference>
<dbReference type="PANTHER" id="PTHR38686">
    <property type="entry name" value="APOLIPOPROTEIN N-ACYLTRANSFERASE"/>
    <property type="match status" value="1"/>
</dbReference>
<dbReference type="PANTHER" id="PTHR38686:SF1">
    <property type="entry name" value="APOLIPOPROTEIN N-ACYLTRANSFERASE"/>
    <property type="match status" value="1"/>
</dbReference>
<dbReference type="EC" id="2.3.1.269" evidence="9"/>
<keyword evidence="7 9" id="KW-0472">Membrane</keyword>
<comment type="catalytic activity">
    <reaction evidence="9">
        <text>N-terminal S-1,2-diacyl-sn-glyceryl-L-cysteinyl-[lipoprotein] + a glycerophospholipid = N-acyl-S-1,2-diacyl-sn-glyceryl-L-cysteinyl-[lipoprotein] + a 2-acyl-sn-glycero-3-phospholipid + H(+)</text>
        <dbReference type="Rhea" id="RHEA:48228"/>
        <dbReference type="Rhea" id="RHEA-COMP:14681"/>
        <dbReference type="Rhea" id="RHEA-COMP:14684"/>
        <dbReference type="ChEBI" id="CHEBI:15378"/>
        <dbReference type="ChEBI" id="CHEBI:136912"/>
        <dbReference type="ChEBI" id="CHEBI:140656"/>
        <dbReference type="ChEBI" id="CHEBI:140657"/>
        <dbReference type="ChEBI" id="CHEBI:140660"/>
        <dbReference type="EC" id="2.3.1.269"/>
    </reaction>
</comment>
<dbReference type="Proteomes" id="UP000287243">
    <property type="component" value="Chromosome"/>
</dbReference>
<dbReference type="KEGG" id="vai:BU251_07110"/>
<proteinExistence type="inferred from homology"/>
<dbReference type="AlphaFoldDB" id="A0A410P5P5"/>
<comment type="pathway">
    <text evidence="9">Protein modification; lipoprotein biosynthesis (N-acyl transfer).</text>
</comment>
<evidence type="ECO:0000256" key="7">
    <source>
        <dbReference type="ARBA" id="ARBA00023136"/>
    </source>
</evidence>
<name>A0A410P5P5_VELA1</name>
<evidence type="ECO:0000256" key="2">
    <source>
        <dbReference type="ARBA" id="ARBA00010065"/>
    </source>
</evidence>
<keyword evidence="8 9" id="KW-0012">Acyltransferase</keyword>
<feature type="transmembrane region" description="Helical" evidence="9">
    <location>
        <begin position="164"/>
        <end position="182"/>
    </location>
</feature>
<dbReference type="InterPro" id="IPR004563">
    <property type="entry name" value="Apolipo_AcylTrfase"/>
</dbReference>
<evidence type="ECO:0000256" key="1">
    <source>
        <dbReference type="ARBA" id="ARBA00004651"/>
    </source>
</evidence>
<accession>A0A410P5P5</accession>
<comment type="similarity">
    <text evidence="2 9">Belongs to the CN hydrolase family. Apolipoprotein N-acyltransferase subfamily.</text>
</comment>
<dbReference type="UniPathway" id="UPA00666"/>
<keyword evidence="3 9" id="KW-1003">Cell membrane</keyword>
<dbReference type="Gene3D" id="3.60.110.10">
    <property type="entry name" value="Carbon-nitrogen hydrolase"/>
    <property type="match status" value="1"/>
</dbReference>
<evidence type="ECO:0000313" key="12">
    <source>
        <dbReference type="Proteomes" id="UP000287243"/>
    </source>
</evidence>
<organism evidence="11 12">
    <name type="scientific">Velamenicoccus archaeovorus</name>
    <dbReference type="NCBI Taxonomy" id="1930593"/>
    <lineage>
        <taxon>Bacteria</taxon>
        <taxon>Pseudomonadati</taxon>
        <taxon>Candidatus Omnitrophota</taxon>
        <taxon>Candidatus Velamenicoccus</taxon>
    </lineage>
</organism>
<evidence type="ECO:0000256" key="9">
    <source>
        <dbReference type="HAMAP-Rule" id="MF_01148"/>
    </source>
</evidence>
<dbReference type="OrthoDB" id="9804277at2"/>
<keyword evidence="5 9" id="KW-0812">Transmembrane</keyword>
<evidence type="ECO:0000313" key="11">
    <source>
        <dbReference type="EMBL" id="QAT17499.1"/>
    </source>
</evidence>
<feature type="transmembrane region" description="Helical" evidence="9">
    <location>
        <begin position="114"/>
        <end position="131"/>
    </location>
</feature>